<organism evidence="1 2">
    <name type="scientific">Colocasia esculenta</name>
    <name type="common">Wild taro</name>
    <name type="synonym">Arum esculentum</name>
    <dbReference type="NCBI Taxonomy" id="4460"/>
    <lineage>
        <taxon>Eukaryota</taxon>
        <taxon>Viridiplantae</taxon>
        <taxon>Streptophyta</taxon>
        <taxon>Embryophyta</taxon>
        <taxon>Tracheophyta</taxon>
        <taxon>Spermatophyta</taxon>
        <taxon>Magnoliopsida</taxon>
        <taxon>Liliopsida</taxon>
        <taxon>Araceae</taxon>
        <taxon>Aroideae</taxon>
        <taxon>Colocasieae</taxon>
        <taxon>Colocasia</taxon>
    </lineage>
</organism>
<dbReference type="InterPro" id="IPR034568">
    <property type="entry name" value="MED30"/>
</dbReference>
<name>A0A843UHL2_COLES</name>
<evidence type="ECO:0000313" key="2">
    <source>
        <dbReference type="Proteomes" id="UP000652761"/>
    </source>
</evidence>
<dbReference type="PANTHER" id="PTHR36406">
    <property type="entry name" value="MEDIATOR OF RNA POLYMERASE II TRANSCRIPTION SUBUNIT 30"/>
    <property type="match status" value="1"/>
</dbReference>
<dbReference type="OrthoDB" id="532289at2759"/>
<gene>
    <name evidence="1" type="ORF">Taro_013957</name>
</gene>
<dbReference type="Proteomes" id="UP000652761">
    <property type="component" value="Unassembled WGS sequence"/>
</dbReference>
<dbReference type="GO" id="GO:0016592">
    <property type="term" value="C:mediator complex"/>
    <property type="evidence" value="ECO:0007669"/>
    <property type="project" value="InterPro"/>
</dbReference>
<evidence type="ECO:0008006" key="3">
    <source>
        <dbReference type="Google" id="ProtNLM"/>
    </source>
</evidence>
<comment type="caution">
    <text evidence="1">The sequence shown here is derived from an EMBL/GenBank/DDBJ whole genome shotgun (WGS) entry which is preliminary data.</text>
</comment>
<reference evidence="1" key="1">
    <citation type="submission" date="2017-07" db="EMBL/GenBank/DDBJ databases">
        <title>Taro Niue Genome Assembly and Annotation.</title>
        <authorList>
            <person name="Atibalentja N."/>
            <person name="Keating K."/>
            <person name="Fields C.J."/>
        </authorList>
    </citation>
    <scope>NUCLEOTIDE SEQUENCE</scope>
    <source>
        <strain evidence="1">Niue_2</strain>
        <tissue evidence="1">Leaf</tissue>
    </source>
</reference>
<sequence length="176" mass="18541">MGDERGQWAGKSKQELGLVGQRYLEETIAAAFQILASMNDELCNPSLWAAPPAGAPHVAVAANGDVPPEHAGHLSECGPGGLGGGGGALDDARLRYKSAISSLRSVIAAIPTSQEGSSGGGASETMVDQDEMEKLEKHASTLRKDLVKKNKHIKLLIDQLRELITDISTWQSPCSV</sequence>
<accession>A0A843UHL2</accession>
<protein>
    <recommendedName>
        <fullName evidence="3">Mediator of RNA polymerase II transcription subunit 30</fullName>
    </recommendedName>
</protein>
<dbReference type="PANTHER" id="PTHR36406:SF2">
    <property type="entry name" value="MEDIATOR OF RNA POLYMERASE II TRANSCRIPTION SUBUNIT 30"/>
    <property type="match status" value="1"/>
</dbReference>
<dbReference type="AlphaFoldDB" id="A0A843UHL2"/>
<dbReference type="EMBL" id="NMUH01000570">
    <property type="protein sequence ID" value="MQL81496.1"/>
    <property type="molecule type" value="Genomic_DNA"/>
</dbReference>
<evidence type="ECO:0000313" key="1">
    <source>
        <dbReference type="EMBL" id="MQL81496.1"/>
    </source>
</evidence>
<proteinExistence type="predicted"/>
<dbReference type="SMR" id="A0A843UHL2"/>
<keyword evidence="2" id="KW-1185">Reference proteome</keyword>